<organism evidence="2">
    <name type="scientific">uncultured Actinomycetospora sp</name>
    <dbReference type="NCBI Taxonomy" id="1135996"/>
    <lineage>
        <taxon>Bacteria</taxon>
        <taxon>Bacillati</taxon>
        <taxon>Actinomycetota</taxon>
        <taxon>Actinomycetes</taxon>
        <taxon>Pseudonocardiales</taxon>
        <taxon>Pseudonocardiaceae</taxon>
        <taxon>Actinomycetospora</taxon>
        <taxon>environmental samples</taxon>
    </lineage>
</organism>
<feature type="non-terminal residue" evidence="2">
    <location>
        <position position="1"/>
    </location>
</feature>
<reference evidence="2" key="1">
    <citation type="submission" date="2020-02" db="EMBL/GenBank/DDBJ databases">
        <authorList>
            <person name="Meier V. D."/>
        </authorList>
    </citation>
    <scope>NUCLEOTIDE SEQUENCE</scope>
    <source>
        <strain evidence="2">AVDCRST_MAG54</strain>
    </source>
</reference>
<dbReference type="EMBL" id="CADCTH010000245">
    <property type="protein sequence ID" value="CAA9247618.1"/>
    <property type="molecule type" value="Genomic_DNA"/>
</dbReference>
<feature type="non-terminal residue" evidence="2">
    <location>
        <position position="68"/>
    </location>
</feature>
<feature type="compositionally biased region" description="Low complexity" evidence="1">
    <location>
        <begin position="24"/>
        <end position="36"/>
    </location>
</feature>
<protein>
    <submittedName>
        <fullName evidence="2">Dihydrofolate reductase</fullName>
        <ecNumber evidence="2">1.5.1.3</ecNumber>
    </submittedName>
</protein>
<evidence type="ECO:0000256" key="1">
    <source>
        <dbReference type="SAM" id="MobiDB-lite"/>
    </source>
</evidence>
<feature type="region of interest" description="Disordered" evidence="1">
    <location>
        <begin position="19"/>
        <end position="68"/>
    </location>
</feature>
<name>A0A6J4ID52_9PSEU</name>
<sequence length="68" mass="7289">VGQPGADALAAARRAALRGRALRRPGVPRGGPAAARGGRDQRRRAPRPPRERAVPRERATVALRRPVL</sequence>
<accession>A0A6J4ID52</accession>
<keyword evidence="2" id="KW-0560">Oxidoreductase</keyword>
<evidence type="ECO:0000313" key="2">
    <source>
        <dbReference type="EMBL" id="CAA9247618.1"/>
    </source>
</evidence>
<feature type="compositionally biased region" description="Basic and acidic residues" evidence="1">
    <location>
        <begin position="48"/>
        <end position="59"/>
    </location>
</feature>
<dbReference type="AlphaFoldDB" id="A0A6J4ID52"/>
<gene>
    <name evidence="2" type="ORF">AVDCRST_MAG54-1830</name>
</gene>
<proteinExistence type="predicted"/>
<dbReference type="EC" id="1.5.1.3" evidence="2"/>
<dbReference type="GO" id="GO:0004146">
    <property type="term" value="F:dihydrofolate reductase activity"/>
    <property type="evidence" value="ECO:0007669"/>
    <property type="project" value="UniProtKB-EC"/>
</dbReference>